<feature type="compositionally biased region" description="Basic and acidic residues" evidence="1">
    <location>
        <begin position="180"/>
        <end position="195"/>
    </location>
</feature>
<dbReference type="EMBL" id="WHUW01000007">
    <property type="protein sequence ID" value="KAF8443711.1"/>
    <property type="molecule type" value="Genomic_DNA"/>
</dbReference>
<evidence type="ECO:0000256" key="1">
    <source>
        <dbReference type="SAM" id="MobiDB-lite"/>
    </source>
</evidence>
<keyword evidence="2" id="KW-1133">Transmembrane helix</keyword>
<accession>A0AAD4BZ20</accession>
<feature type="region of interest" description="Disordered" evidence="1">
    <location>
        <begin position="148"/>
        <end position="218"/>
    </location>
</feature>
<reference evidence="3" key="2">
    <citation type="journal article" date="2020" name="Nat. Commun.">
        <title>Large-scale genome sequencing of mycorrhizal fungi provides insights into the early evolution of symbiotic traits.</title>
        <authorList>
            <person name="Miyauchi S."/>
            <person name="Kiss E."/>
            <person name="Kuo A."/>
            <person name="Drula E."/>
            <person name="Kohler A."/>
            <person name="Sanchez-Garcia M."/>
            <person name="Morin E."/>
            <person name="Andreopoulos B."/>
            <person name="Barry K.W."/>
            <person name="Bonito G."/>
            <person name="Buee M."/>
            <person name="Carver A."/>
            <person name="Chen C."/>
            <person name="Cichocki N."/>
            <person name="Clum A."/>
            <person name="Culley D."/>
            <person name="Crous P.W."/>
            <person name="Fauchery L."/>
            <person name="Girlanda M."/>
            <person name="Hayes R.D."/>
            <person name="Keri Z."/>
            <person name="LaButti K."/>
            <person name="Lipzen A."/>
            <person name="Lombard V."/>
            <person name="Magnuson J."/>
            <person name="Maillard F."/>
            <person name="Murat C."/>
            <person name="Nolan M."/>
            <person name="Ohm R.A."/>
            <person name="Pangilinan J."/>
            <person name="Pereira M.F."/>
            <person name="Perotto S."/>
            <person name="Peter M."/>
            <person name="Pfister S."/>
            <person name="Riley R."/>
            <person name="Sitrit Y."/>
            <person name="Stielow J.B."/>
            <person name="Szollosi G."/>
            <person name="Zifcakova L."/>
            <person name="Stursova M."/>
            <person name="Spatafora J.W."/>
            <person name="Tedersoo L."/>
            <person name="Vaario L.M."/>
            <person name="Yamada A."/>
            <person name="Yan M."/>
            <person name="Wang P."/>
            <person name="Xu J."/>
            <person name="Bruns T."/>
            <person name="Baldrian P."/>
            <person name="Vilgalys R."/>
            <person name="Dunand C."/>
            <person name="Henrissat B."/>
            <person name="Grigoriev I.V."/>
            <person name="Hibbett D."/>
            <person name="Nagy L.G."/>
            <person name="Martin F.M."/>
        </authorList>
    </citation>
    <scope>NUCLEOTIDE SEQUENCE</scope>
    <source>
        <strain evidence="3">BED1</strain>
    </source>
</reference>
<keyword evidence="2" id="KW-0812">Transmembrane</keyword>
<reference evidence="3" key="1">
    <citation type="submission" date="2019-10" db="EMBL/GenBank/DDBJ databases">
        <authorList>
            <consortium name="DOE Joint Genome Institute"/>
            <person name="Kuo A."/>
            <person name="Miyauchi S."/>
            <person name="Kiss E."/>
            <person name="Drula E."/>
            <person name="Kohler A."/>
            <person name="Sanchez-Garcia M."/>
            <person name="Andreopoulos B."/>
            <person name="Barry K.W."/>
            <person name="Bonito G."/>
            <person name="Buee M."/>
            <person name="Carver A."/>
            <person name="Chen C."/>
            <person name="Cichocki N."/>
            <person name="Clum A."/>
            <person name="Culley D."/>
            <person name="Crous P.W."/>
            <person name="Fauchery L."/>
            <person name="Girlanda M."/>
            <person name="Hayes R."/>
            <person name="Keri Z."/>
            <person name="LaButti K."/>
            <person name="Lipzen A."/>
            <person name="Lombard V."/>
            <person name="Magnuson J."/>
            <person name="Maillard F."/>
            <person name="Morin E."/>
            <person name="Murat C."/>
            <person name="Nolan M."/>
            <person name="Ohm R."/>
            <person name="Pangilinan J."/>
            <person name="Pereira M."/>
            <person name="Perotto S."/>
            <person name="Peter M."/>
            <person name="Riley R."/>
            <person name="Sitrit Y."/>
            <person name="Stielow B."/>
            <person name="Szollosi G."/>
            <person name="Zifcakova L."/>
            <person name="Stursova M."/>
            <person name="Spatafora J.W."/>
            <person name="Tedersoo L."/>
            <person name="Vaario L.-M."/>
            <person name="Yamada A."/>
            <person name="Yan M."/>
            <person name="Wang P."/>
            <person name="Xu J."/>
            <person name="Bruns T."/>
            <person name="Baldrian P."/>
            <person name="Vilgalys R."/>
            <person name="Henrissat B."/>
            <person name="Grigoriev I.V."/>
            <person name="Hibbett D."/>
            <person name="Nagy L.G."/>
            <person name="Martin F.M."/>
        </authorList>
    </citation>
    <scope>NUCLEOTIDE SEQUENCE</scope>
    <source>
        <strain evidence="3">BED1</strain>
    </source>
</reference>
<protein>
    <submittedName>
        <fullName evidence="3">Uncharacterized protein</fullName>
    </submittedName>
</protein>
<dbReference type="Proteomes" id="UP001194468">
    <property type="component" value="Unassembled WGS sequence"/>
</dbReference>
<evidence type="ECO:0000256" key="2">
    <source>
        <dbReference type="SAM" id="Phobius"/>
    </source>
</evidence>
<keyword evidence="4" id="KW-1185">Reference proteome</keyword>
<evidence type="ECO:0000313" key="3">
    <source>
        <dbReference type="EMBL" id="KAF8443711.1"/>
    </source>
</evidence>
<evidence type="ECO:0000313" key="4">
    <source>
        <dbReference type="Proteomes" id="UP001194468"/>
    </source>
</evidence>
<feature type="transmembrane region" description="Helical" evidence="2">
    <location>
        <begin position="20"/>
        <end position="43"/>
    </location>
</feature>
<dbReference type="AlphaFoldDB" id="A0AAD4BZ20"/>
<name>A0AAD4BZ20_BOLED</name>
<keyword evidence="2" id="KW-0472">Membrane</keyword>
<sequence>MGPFNFIMKCFDCTQQALIALVFIVIRVIQTLIFICTTLWFFLDTWGMAVSGGEGWIVISLMYFGSSILFFPLEVEGLCNCERCETGLKFTVLMGGIDPFDPEGGKFIASIHTGKTSNGRGFTDAYSKFESKVIKAYGKFLDEVFAPVENRENDPQPEGAPARGDNTDKGEITTQQGRHVVQDKENEETNEKPTEDGDGVDEEEVDPPRNTYSPLSPSNAAKLAISPYPILQHHPLQTPQCLQHPLYLNLQHPSPRIVLQHTLWHLATLPVAHSTPPVMYYPATSASTILALPPALQQLAIPSLEVAHPALSALQGLDPISTGPADMSGAGSFMSLLNSDGFSDWLGFGSEWDDPLASSLDVVMAGNCSSIPLGTTSLHDLDLGSLTMYPELATFDVDQFGMFGTSNLNQDHNQLILNMFFSGMMGSPSYPSTAAMSPSVVLPNCQVLSTILQAPPAVSTLPTLPSVSPEPLSVSLPILLALPAASTPLSALPKPLAGATTESADPTSIG</sequence>
<proteinExistence type="predicted"/>
<organism evidence="3 4">
    <name type="scientific">Boletus edulis BED1</name>
    <dbReference type="NCBI Taxonomy" id="1328754"/>
    <lineage>
        <taxon>Eukaryota</taxon>
        <taxon>Fungi</taxon>
        <taxon>Dikarya</taxon>
        <taxon>Basidiomycota</taxon>
        <taxon>Agaricomycotina</taxon>
        <taxon>Agaricomycetes</taxon>
        <taxon>Agaricomycetidae</taxon>
        <taxon>Boletales</taxon>
        <taxon>Boletineae</taxon>
        <taxon>Boletaceae</taxon>
        <taxon>Boletoideae</taxon>
        <taxon>Boletus</taxon>
    </lineage>
</organism>
<comment type="caution">
    <text evidence="3">The sequence shown here is derived from an EMBL/GenBank/DDBJ whole genome shotgun (WGS) entry which is preliminary data.</text>
</comment>
<gene>
    <name evidence="3" type="ORF">L210DRAFT_3502492</name>
</gene>
<feature type="compositionally biased region" description="Acidic residues" evidence="1">
    <location>
        <begin position="196"/>
        <end position="205"/>
    </location>
</feature>